<dbReference type="Proteomes" id="UP000541352">
    <property type="component" value="Unassembled WGS sequence"/>
</dbReference>
<dbReference type="PROSITE" id="PS51688">
    <property type="entry name" value="ICA"/>
    <property type="match status" value="1"/>
</dbReference>
<evidence type="ECO:0000256" key="1">
    <source>
        <dbReference type="SAM" id="Coils"/>
    </source>
</evidence>
<dbReference type="SUPFAM" id="SSF101967">
    <property type="entry name" value="Adhesin YadA, collagen-binding domain"/>
    <property type="match status" value="1"/>
</dbReference>
<sequence length="530" mass="56372">MKTSFTLLVMAWVIVVSNGLAYAQSTELRPGVILPQMTTAQRTVLSATNGMLVFDTNTQSYWLRSNNTWTELPKTASSTSYWEQSGAAGNEIRNTNSGGFWSANPTAVTTSNPPNAPVSGAGTRLMWIPSRSAFRVGTVDGAQWDANNIGMHSIAMGSNTTASGANSTSTGFNTTASGLFSTSMGSNTAASGDASTSMGFNTTASGGSSTAMGVSTRASGNSSTAMGINTIASSSSSTAMGFANVDDPNGILMVGNGINNVQRKTILVVRNDNSMGLGDFGAATNTLATLHVNTYKNVTTGRVTVLYPTIATPSNFPTSTAELSIYAAQGIFSATYIGSAQNVVLSDARIKEVEGTSDNAQDLATLRRLRITDYRMKDRYVWGDRAFKKVIAQQVEEVYPQAVRRQTSFIPDIYQAAPLENGFVKLAGHTLKAGERVKLMVDNREEITEVLETNETGFRVGGSVPSTTVFVYGREVSDFRTVDYEALSMLGISAIQQLAKENEILKSRLSRLEALVENLATADATTKTGK</sequence>
<evidence type="ECO:0000313" key="4">
    <source>
        <dbReference type="Proteomes" id="UP000541352"/>
    </source>
</evidence>
<dbReference type="InterPro" id="IPR008640">
    <property type="entry name" value="Adhesin_Head_dom"/>
</dbReference>
<gene>
    <name evidence="3" type="ORF">FHS57_003042</name>
</gene>
<protein>
    <recommendedName>
        <fullName evidence="2">Peptidase S74 domain-containing protein</fullName>
    </recommendedName>
</protein>
<dbReference type="AlphaFoldDB" id="A0A7W5ZNG6"/>
<dbReference type="RefSeq" id="WP_183974938.1">
    <property type="nucleotide sequence ID" value="NZ_JACIBY010000005.1"/>
</dbReference>
<reference evidence="3 4" key="1">
    <citation type="submission" date="2020-08" db="EMBL/GenBank/DDBJ databases">
        <title>Genomic Encyclopedia of Type Strains, Phase IV (KMG-IV): sequencing the most valuable type-strain genomes for metagenomic binning, comparative biology and taxonomic classification.</title>
        <authorList>
            <person name="Goeker M."/>
        </authorList>
    </citation>
    <scope>NUCLEOTIDE SEQUENCE [LARGE SCALE GENOMIC DNA]</scope>
    <source>
        <strain evidence="3 4">DSM 17976</strain>
    </source>
</reference>
<feature type="coiled-coil region" evidence="1">
    <location>
        <begin position="495"/>
        <end position="522"/>
    </location>
</feature>
<name>A0A7W5ZNG6_9BACT</name>
<dbReference type="CDD" id="cd12820">
    <property type="entry name" value="LbR_YadA-like"/>
    <property type="match status" value="1"/>
</dbReference>
<dbReference type="Pfam" id="PF13884">
    <property type="entry name" value="Peptidase_S74"/>
    <property type="match status" value="1"/>
</dbReference>
<evidence type="ECO:0000259" key="2">
    <source>
        <dbReference type="PROSITE" id="PS51688"/>
    </source>
</evidence>
<dbReference type="EMBL" id="JACIBY010000005">
    <property type="protein sequence ID" value="MBB3839036.1"/>
    <property type="molecule type" value="Genomic_DNA"/>
</dbReference>
<organism evidence="3 4">
    <name type="scientific">Runella defluvii</name>
    <dbReference type="NCBI Taxonomy" id="370973"/>
    <lineage>
        <taxon>Bacteria</taxon>
        <taxon>Pseudomonadati</taxon>
        <taxon>Bacteroidota</taxon>
        <taxon>Cytophagia</taxon>
        <taxon>Cytophagales</taxon>
        <taxon>Spirosomataceae</taxon>
        <taxon>Runella</taxon>
    </lineage>
</organism>
<dbReference type="InterPro" id="IPR030392">
    <property type="entry name" value="S74_ICA"/>
</dbReference>
<dbReference type="Gene3D" id="2.150.10.10">
    <property type="entry name" value="Serralysin-like metalloprotease, C-terminal"/>
    <property type="match status" value="1"/>
</dbReference>
<accession>A0A7W5ZNG6</accession>
<proteinExistence type="predicted"/>
<feature type="domain" description="Peptidase S74" evidence="2">
    <location>
        <begin position="346"/>
        <end position="509"/>
    </location>
</feature>
<keyword evidence="4" id="KW-1185">Reference proteome</keyword>
<dbReference type="Pfam" id="PF05658">
    <property type="entry name" value="YadA_head"/>
    <property type="match status" value="3"/>
</dbReference>
<dbReference type="GO" id="GO:0019867">
    <property type="term" value="C:outer membrane"/>
    <property type="evidence" value="ECO:0007669"/>
    <property type="project" value="InterPro"/>
</dbReference>
<keyword evidence="1" id="KW-0175">Coiled coil</keyword>
<evidence type="ECO:0000313" key="3">
    <source>
        <dbReference type="EMBL" id="MBB3839036.1"/>
    </source>
</evidence>
<comment type="caution">
    <text evidence="3">The sequence shown here is derived from an EMBL/GenBank/DDBJ whole genome shotgun (WGS) entry which is preliminary data.</text>
</comment>
<dbReference type="InterPro" id="IPR011049">
    <property type="entry name" value="Serralysin-like_metalloprot_C"/>
</dbReference>